<evidence type="ECO:0000313" key="5">
    <source>
        <dbReference type="Proteomes" id="UP000237640"/>
    </source>
</evidence>
<sequence>MRTISDSKTEVALGEEESTHGINIKSITKSIYFPAKKPFYRRSLDFDMLCFKEFHPSEKKFLYYPYDPDDFLQSEFDYMDDYMELRIIEEPYKTVRNDFYFKKGVKINIWDFGGQEILYSTHQFFLTKRSIYLFVWEPRSDTEEENFDYWLNVIKRLSLNSPVIVVMNKSDVRIKSIDENGYLKKFNNIISFHYVSCLTKEGIDNLIYDIKNAISEIPHMGDKLPSAWDIIRLRLRELDQDYIDLEKFAEICGLDKPENLHFLSEYLTDIGGIIHFNDDISLKNIIILNPHWITKAIYELVQTKKIQENKGLFSVEDLSEHLDQDTYPMSTYLGILSMMEKFEICFKIIGSRNKYIIPSLLTVSPPDRTILEYFRLGDSLKYEIEYTFLIHGIIERLICRLNNNLEGTNFWRYGAVFNDENNRALIHLNKIEKKINLIIKGDTPSQLFSVLSHEIDRIHRDLKLNTDDFDEKIACNCSECSSGSNPYFFSKNVLKRFLTRSKEQIDCPKSTERAEIKEMLIGYKSKKISVPLVRSFVRALSYLQTRHKLVERFNEDEINTFFQDLLSPMLIKDGYITNEQSFKGKSESGNSQGRLDIAIETADKLNVSIYEGFILDSFRKSIVARHIEKTIKHYDPTGLREKFVGVYCKANSFITLHEKFSKYLKTLSTNGIKSISTEDLSHIYVNGSEMKVLRYKYERSSVKLSLFVILVNLNL</sequence>
<dbReference type="InterPro" id="IPR032171">
    <property type="entry name" value="COR-A"/>
</dbReference>
<proteinExistence type="predicted"/>
<dbReference type="Gene3D" id="1.10.10.2200">
    <property type="match status" value="1"/>
</dbReference>
<evidence type="ECO:0000259" key="3">
    <source>
        <dbReference type="Pfam" id="PF25497"/>
    </source>
</evidence>
<dbReference type="InterPro" id="IPR057263">
    <property type="entry name" value="COR-B"/>
</dbReference>
<dbReference type="Pfam" id="PF08477">
    <property type="entry name" value="Roc"/>
    <property type="match status" value="1"/>
</dbReference>
<keyword evidence="4" id="KW-0808">Transferase</keyword>
<dbReference type="EMBL" id="PVYX01000001">
    <property type="protein sequence ID" value="PRX56375.1"/>
    <property type="molecule type" value="Genomic_DNA"/>
</dbReference>
<keyword evidence="5" id="KW-1185">Reference proteome</keyword>
<dbReference type="PANTHER" id="PTHR47679:SF2">
    <property type="entry name" value="C-TERMINAL OF ROC (COR) DOMAIN-CONTAINING PROTEIN"/>
    <property type="match status" value="1"/>
</dbReference>
<dbReference type="Gene3D" id="3.30.310.200">
    <property type="match status" value="1"/>
</dbReference>
<dbReference type="GO" id="GO:0016301">
    <property type="term" value="F:kinase activity"/>
    <property type="evidence" value="ECO:0007669"/>
    <property type="project" value="UniProtKB-KW"/>
</dbReference>
<dbReference type="InterPro" id="IPR036388">
    <property type="entry name" value="WH-like_DNA-bd_sf"/>
</dbReference>
<dbReference type="Proteomes" id="UP000237640">
    <property type="component" value="Unassembled WGS sequence"/>
</dbReference>
<comment type="caution">
    <text evidence="4">The sequence shown here is derived from an EMBL/GenBank/DDBJ whole genome shotgun (WGS) entry which is preliminary data.</text>
</comment>
<evidence type="ECO:0000259" key="2">
    <source>
        <dbReference type="Pfam" id="PF16095"/>
    </source>
</evidence>
<feature type="domain" description="C-terminal of Roc COR-B" evidence="3">
    <location>
        <begin position="379"/>
        <end position="520"/>
    </location>
</feature>
<dbReference type="Pfam" id="PF16095">
    <property type="entry name" value="COR-A"/>
    <property type="match status" value="1"/>
</dbReference>
<dbReference type="InterPro" id="IPR027417">
    <property type="entry name" value="P-loop_NTPase"/>
</dbReference>
<accession>A0A2T0MFN4</accession>
<dbReference type="Gene3D" id="1.10.10.10">
    <property type="entry name" value="Winged helix-like DNA-binding domain superfamily/Winged helix DNA-binding domain"/>
    <property type="match status" value="1"/>
</dbReference>
<keyword evidence="1" id="KW-0677">Repeat</keyword>
<keyword evidence="4" id="KW-0418">Kinase</keyword>
<evidence type="ECO:0000256" key="1">
    <source>
        <dbReference type="ARBA" id="ARBA00022737"/>
    </source>
</evidence>
<dbReference type="PANTHER" id="PTHR47679">
    <property type="entry name" value="PROTEIN TORNADO 1"/>
    <property type="match status" value="1"/>
</dbReference>
<feature type="domain" description="COR" evidence="2">
    <location>
        <begin position="225"/>
        <end position="361"/>
    </location>
</feature>
<name>A0A2T0MFN4_9FLAO</name>
<organism evidence="4 5">
    <name type="scientific">Flagellimonas meridianipacifica</name>
    <dbReference type="NCBI Taxonomy" id="1080225"/>
    <lineage>
        <taxon>Bacteria</taxon>
        <taxon>Pseudomonadati</taxon>
        <taxon>Bacteroidota</taxon>
        <taxon>Flavobacteriia</taxon>
        <taxon>Flavobacteriales</taxon>
        <taxon>Flavobacteriaceae</taxon>
        <taxon>Flagellimonas</taxon>
    </lineage>
</organism>
<dbReference type="RefSeq" id="WP_146129808.1">
    <property type="nucleotide sequence ID" value="NZ_PVYX01000001.1"/>
</dbReference>
<dbReference type="OrthoDB" id="1148122at2"/>
<gene>
    <name evidence="4" type="ORF">CLV81_0372</name>
</gene>
<dbReference type="SUPFAM" id="SSF52540">
    <property type="entry name" value="P-loop containing nucleoside triphosphate hydrolases"/>
    <property type="match status" value="1"/>
</dbReference>
<dbReference type="Pfam" id="PF25497">
    <property type="entry name" value="COR-B"/>
    <property type="match status" value="1"/>
</dbReference>
<reference evidence="4 5" key="1">
    <citation type="submission" date="2018-03" db="EMBL/GenBank/DDBJ databases">
        <title>Genomic Encyclopedia of Archaeal and Bacterial Type Strains, Phase II (KMG-II): from individual species to whole genera.</title>
        <authorList>
            <person name="Goeker M."/>
        </authorList>
    </citation>
    <scope>NUCLEOTIDE SEQUENCE [LARGE SCALE GENOMIC DNA]</scope>
    <source>
        <strain evidence="4 5">DSM 25027</strain>
    </source>
</reference>
<protein>
    <submittedName>
        <fullName evidence="4">DAPkinase-like Roc (Ras of Complex) protein</fullName>
    </submittedName>
</protein>
<evidence type="ECO:0000313" key="4">
    <source>
        <dbReference type="EMBL" id="PRX56375.1"/>
    </source>
</evidence>
<dbReference type="AlphaFoldDB" id="A0A2T0MFN4"/>
<dbReference type="Gene3D" id="3.40.50.300">
    <property type="entry name" value="P-loop containing nucleotide triphosphate hydrolases"/>
    <property type="match status" value="1"/>
</dbReference>